<reference evidence="2" key="1">
    <citation type="journal article" date="2011" name="PLoS Genet.">
        <title>Genomic analysis of the necrotrophic fungal pathogens Sclerotinia sclerotiorum and Botrytis cinerea.</title>
        <authorList>
            <person name="Amselem J."/>
            <person name="Cuomo C.A."/>
            <person name="van Kan J.A."/>
            <person name="Viaud M."/>
            <person name="Benito E.P."/>
            <person name="Couloux A."/>
            <person name="Coutinho P.M."/>
            <person name="de Vries R.P."/>
            <person name="Dyer P.S."/>
            <person name="Fillinger S."/>
            <person name="Fournier E."/>
            <person name="Gout L."/>
            <person name="Hahn M."/>
            <person name="Kohn L."/>
            <person name="Lapalu N."/>
            <person name="Plummer K.M."/>
            <person name="Pradier J.M."/>
            <person name="Quevillon E."/>
            <person name="Sharon A."/>
            <person name="Simon A."/>
            <person name="ten Have A."/>
            <person name="Tudzynski B."/>
            <person name="Tudzynski P."/>
            <person name="Wincker P."/>
            <person name="Andrew M."/>
            <person name="Anthouard V."/>
            <person name="Beever R.E."/>
            <person name="Beffa R."/>
            <person name="Benoit I."/>
            <person name="Bouzid O."/>
            <person name="Brault B."/>
            <person name="Chen Z."/>
            <person name="Choquer M."/>
            <person name="Collemare J."/>
            <person name="Cotton P."/>
            <person name="Danchin E.G."/>
            <person name="Da Silva C."/>
            <person name="Gautier A."/>
            <person name="Giraud C."/>
            <person name="Giraud T."/>
            <person name="Gonzalez C."/>
            <person name="Grossetete S."/>
            <person name="Guldener U."/>
            <person name="Henrissat B."/>
            <person name="Howlett B.J."/>
            <person name="Kodira C."/>
            <person name="Kretschmer M."/>
            <person name="Lappartient A."/>
            <person name="Leroch M."/>
            <person name="Levis C."/>
            <person name="Mauceli E."/>
            <person name="Neuveglise C."/>
            <person name="Oeser B."/>
            <person name="Pearson M."/>
            <person name="Poulain J."/>
            <person name="Poussereau N."/>
            <person name="Quesneville H."/>
            <person name="Rascle C."/>
            <person name="Schumacher J."/>
            <person name="Segurens B."/>
            <person name="Sexton A."/>
            <person name="Silva E."/>
            <person name="Sirven C."/>
            <person name="Soanes D.M."/>
            <person name="Talbot N.J."/>
            <person name="Templeton M."/>
            <person name="Yandava C."/>
            <person name="Yarden O."/>
            <person name="Zeng Q."/>
            <person name="Rollins J.A."/>
            <person name="Lebrun M.H."/>
            <person name="Dickman M."/>
        </authorList>
    </citation>
    <scope>NUCLEOTIDE SEQUENCE [LARGE SCALE GENOMIC DNA]</scope>
    <source>
        <strain evidence="2">T4</strain>
    </source>
</reference>
<dbReference type="InParanoid" id="G2XYK2"/>
<dbReference type="EMBL" id="FQ790278">
    <property type="protein sequence ID" value="CCD45539.1"/>
    <property type="molecule type" value="Genomic_DNA"/>
</dbReference>
<proteinExistence type="predicted"/>
<evidence type="ECO:0000313" key="2">
    <source>
        <dbReference type="Proteomes" id="UP000008177"/>
    </source>
</evidence>
<dbReference type="AlphaFoldDB" id="G2XYK2"/>
<evidence type="ECO:0000313" key="1">
    <source>
        <dbReference type="EMBL" id="CCD45539.1"/>
    </source>
</evidence>
<dbReference type="HOGENOM" id="CLU_2468776_0_0_1"/>
<accession>G2XYK2</accession>
<organism evidence="1 2">
    <name type="scientific">Botryotinia fuckeliana (strain T4)</name>
    <name type="common">Noble rot fungus</name>
    <name type="synonym">Botrytis cinerea</name>
    <dbReference type="NCBI Taxonomy" id="999810"/>
    <lineage>
        <taxon>Eukaryota</taxon>
        <taxon>Fungi</taxon>
        <taxon>Dikarya</taxon>
        <taxon>Ascomycota</taxon>
        <taxon>Pezizomycotina</taxon>
        <taxon>Leotiomycetes</taxon>
        <taxon>Helotiales</taxon>
        <taxon>Sclerotiniaceae</taxon>
        <taxon>Botrytis</taxon>
    </lineage>
</organism>
<protein>
    <submittedName>
        <fullName evidence="1">Uncharacterized protein</fullName>
    </submittedName>
</protein>
<sequence>MCSWCVRLYWPHFFHRAERKRLHGSGQAARHQPIRSLEPSFSPDRCWDTVADVPGAGSREANDLHAHRFVFRFLASGFSRASVPFGLR</sequence>
<dbReference type="Proteomes" id="UP000008177">
    <property type="component" value="Unplaced contigs"/>
</dbReference>
<gene>
    <name evidence="1" type="ORF">BofuT4_P045570.1</name>
</gene>
<name>G2XYK2_BOTF4</name>